<evidence type="ECO:0000256" key="9">
    <source>
        <dbReference type="ARBA" id="ARBA00022741"/>
    </source>
</evidence>
<dbReference type="KEGG" id="lbk:LVISKB_0777"/>
<keyword evidence="9 13" id="KW-0547">Nucleotide-binding</keyword>
<name>M5ADI9_LEVBR</name>
<comment type="catalytic activity">
    <reaction evidence="12 13">
        <text>L-threonine + hydrogencarbonate + ATP = L-threonylcarbamoyladenylate + diphosphate + H2O</text>
        <dbReference type="Rhea" id="RHEA:36407"/>
        <dbReference type="ChEBI" id="CHEBI:15377"/>
        <dbReference type="ChEBI" id="CHEBI:17544"/>
        <dbReference type="ChEBI" id="CHEBI:30616"/>
        <dbReference type="ChEBI" id="CHEBI:33019"/>
        <dbReference type="ChEBI" id="CHEBI:57926"/>
        <dbReference type="ChEBI" id="CHEBI:73682"/>
        <dbReference type="EC" id="2.7.7.87"/>
    </reaction>
</comment>
<evidence type="ECO:0000256" key="1">
    <source>
        <dbReference type="ARBA" id="ARBA00004496"/>
    </source>
</evidence>
<dbReference type="NCBIfam" id="TIGR00057">
    <property type="entry name" value="L-threonylcarbamoyladenylate synthase"/>
    <property type="match status" value="1"/>
</dbReference>
<evidence type="ECO:0000313" key="17">
    <source>
        <dbReference type="Proteomes" id="UP000012042"/>
    </source>
</evidence>
<feature type="binding site" evidence="14">
    <location>
        <position position="61"/>
    </location>
    <ligand>
        <name>ATP</name>
        <dbReference type="ChEBI" id="CHEBI:30616"/>
    </ligand>
</feature>
<dbReference type="EC" id="2.7.7.87" evidence="3 13"/>
<dbReference type="Gene3D" id="3.90.870.10">
    <property type="entry name" value="DHBP synthase"/>
    <property type="match status" value="1"/>
</dbReference>
<dbReference type="InterPro" id="IPR050156">
    <property type="entry name" value="TC-AMP_synthase_SUA5"/>
</dbReference>
<dbReference type="InterPro" id="IPR038385">
    <property type="entry name" value="Sua5/YwlC_C"/>
</dbReference>
<feature type="binding site" evidence="14">
    <location>
        <position position="34"/>
    </location>
    <ligand>
        <name>L-threonine</name>
        <dbReference type="ChEBI" id="CHEBI:57926"/>
    </ligand>
</feature>
<evidence type="ECO:0000256" key="7">
    <source>
        <dbReference type="ARBA" id="ARBA00022694"/>
    </source>
</evidence>
<reference evidence="16 17" key="1">
    <citation type="journal article" date="2013" name="PLoS ONE">
        <title>Genomic Analysis by Deep Sequencing of the Probiotic Lactobacillus brevis KB290 Harboring Nine Plasmids Reveals Genomic Stability.</title>
        <authorList>
            <person name="Fukao M."/>
            <person name="Oshima K."/>
            <person name="Morita H."/>
            <person name="Toh H."/>
            <person name="Suda W."/>
            <person name="Kim S.W."/>
            <person name="Suzuki S."/>
            <person name="Yakabe T."/>
            <person name="Hattori M."/>
            <person name="Yajima N."/>
        </authorList>
    </citation>
    <scope>NUCLEOTIDE SEQUENCE [LARGE SCALE GENOMIC DNA]</scope>
    <source>
        <strain evidence="16 17">KB290</strain>
    </source>
</reference>
<dbReference type="InterPro" id="IPR005145">
    <property type="entry name" value="Sua5_C"/>
</dbReference>
<evidence type="ECO:0000256" key="2">
    <source>
        <dbReference type="ARBA" id="ARBA00007663"/>
    </source>
</evidence>
<evidence type="ECO:0000256" key="8">
    <source>
        <dbReference type="ARBA" id="ARBA00022695"/>
    </source>
</evidence>
<dbReference type="Pfam" id="PF03481">
    <property type="entry name" value="Sua5_C"/>
    <property type="match status" value="1"/>
</dbReference>
<feature type="domain" description="YrdC-like" evidence="15">
    <location>
        <begin position="12"/>
        <end position="199"/>
    </location>
</feature>
<organism evidence="16 17">
    <name type="scientific">Levilactobacillus brevis KB290</name>
    <dbReference type="NCBI Taxonomy" id="1001583"/>
    <lineage>
        <taxon>Bacteria</taxon>
        <taxon>Bacillati</taxon>
        <taxon>Bacillota</taxon>
        <taxon>Bacilli</taxon>
        <taxon>Lactobacillales</taxon>
        <taxon>Lactobacillaceae</taxon>
        <taxon>Levilactobacillus</taxon>
    </lineage>
</organism>
<dbReference type="PANTHER" id="PTHR17490:SF16">
    <property type="entry name" value="THREONYLCARBAMOYL-AMP SYNTHASE"/>
    <property type="match status" value="1"/>
</dbReference>
<evidence type="ECO:0000256" key="11">
    <source>
        <dbReference type="ARBA" id="ARBA00029774"/>
    </source>
</evidence>
<comment type="subcellular location">
    <subcellularLocation>
        <location evidence="1 13">Cytoplasm</location>
    </subcellularLocation>
</comment>
<feature type="binding site" evidence="14">
    <location>
        <position position="66"/>
    </location>
    <ligand>
        <name>L-threonine</name>
        <dbReference type="ChEBI" id="CHEBI:57926"/>
    </ligand>
</feature>
<evidence type="ECO:0000259" key="15">
    <source>
        <dbReference type="PROSITE" id="PS51163"/>
    </source>
</evidence>
<sequence>MRDKMETKIFNTDQIAEAAAAIQAGQLVAFPTETVYGLGADATNEAAVKQVYLAKGRPSDNPLIVHVTGEETVKAFAQPLSDKAEALIKAFWPGPLTLIFALQPGKLSSAVTGGLNTAAFRNPDNAATLALIKAAGVPLVGPSANTSGKPSPTLAKHVYHDLNGKIAGILDDGPTKVGVESTVLDMSTDIPTILRPGGVTEEQLAAVIGTVQSSHHKVGKTEVPKAPGMKYKHYAPNAQVTIVDHEADWTAALQWASEQSGTIGVMAVDRILQAHNLPDNVEAFSLGHDLTSASHRLFAGLRHFDLESPVTGILAQGFTAEGLGAAYMNRLNKSAGQQHFTN</sequence>
<dbReference type="PANTHER" id="PTHR17490">
    <property type="entry name" value="SUA5"/>
    <property type="match status" value="1"/>
</dbReference>
<evidence type="ECO:0000256" key="5">
    <source>
        <dbReference type="ARBA" id="ARBA00022490"/>
    </source>
</evidence>
<evidence type="ECO:0000256" key="6">
    <source>
        <dbReference type="ARBA" id="ARBA00022679"/>
    </source>
</evidence>
<evidence type="ECO:0000313" key="16">
    <source>
        <dbReference type="EMBL" id="BAN06412.1"/>
    </source>
</evidence>
<keyword evidence="6 13" id="KW-0808">Transferase</keyword>
<dbReference type="InterPro" id="IPR006070">
    <property type="entry name" value="Sua5-like_dom"/>
</dbReference>
<dbReference type="PROSITE" id="PS51163">
    <property type="entry name" value="YRDC"/>
    <property type="match status" value="1"/>
</dbReference>
<protein>
    <recommendedName>
        <fullName evidence="4 13">Threonylcarbamoyl-AMP synthase</fullName>
        <shortName evidence="13">TC-AMP synthase</shortName>
        <ecNumber evidence="3 13">2.7.7.87</ecNumber>
    </recommendedName>
    <alternativeName>
        <fullName evidence="11 13">L-threonylcarbamoyladenylate synthase</fullName>
    </alternativeName>
</protein>
<feature type="binding site" evidence="14">
    <location>
        <position position="121"/>
    </location>
    <ligand>
        <name>L-threonine</name>
        <dbReference type="ChEBI" id="CHEBI:57926"/>
    </ligand>
</feature>
<dbReference type="GO" id="GO:0005737">
    <property type="term" value="C:cytoplasm"/>
    <property type="evidence" value="ECO:0007669"/>
    <property type="project" value="UniProtKB-SubCell"/>
</dbReference>
<dbReference type="GO" id="GO:0003725">
    <property type="term" value="F:double-stranded RNA binding"/>
    <property type="evidence" value="ECO:0007669"/>
    <property type="project" value="UniProtKB-UniRule"/>
</dbReference>
<dbReference type="AlphaFoldDB" id="M5ADI9"/>
<dbReference type="GO" id="GO:0000049">
    <property type="term" value="F:tRNA binding"/>
    <property type="evidence" value="ECO:0007669"/>
    <property type="project" value="TreeGrafter"/>
</dbReference>
<accession>M5ADI9</accession>
<dbReference type="Gene3D" id="3.40.50.11030">
    <property type="entry name" value="Threonylcarbamoyl-AMP synthase, C-terminal domain"/>
    <property type="match status" value="1"/>
</dbReference>
<evidence type="ECO:0000256" key="3">
    <source>
        <dbReference type="ARBA" id="ARBA00012584"/>
    </source>
</evidence>
<dbReference type="GO" id="GO:0005524">
    <property type="term" value="F:ATP binding"/>
    <property type="evidence" value="ECO:0007669"/>
    <property type="project" value="UniProtKB-UniRule"/>
</dbReference>
<evidence type="ECO:0000256" key="12">
    <source>
        <dbReference type="ARBA" id="ARBA00048366"/>
    </source>
</evidence>
<feature type="binding site" evidence="14">
    <location>
        <position position="151"/>
    </location>
    <ligand>
        <name>ATP</name>
        <dbReference type="ChEBI" id="CHEBI:30616"/>
    </ligand>
</feature>
<comment type="similarity">
    <text evidence="2 13">Belongs to the SUA5 family.</text>
</comment>
<dbReference type="PIRSF" id="PIRSF004930">
    <property type="entry name" value="Tln_factor_SUA5"/>
    <property type="match status" value="1"/>
</dbReference>
<evidence type="ECO:0000256" key="14">
    <source>
        <dbReference type="PIRSR" id="PIRSR004930-1"/>
    </source>
</evidence>
<dbReference type="PATRIC" id="fig|1001583.3.peg.768"/>
<dbReference type="FunFam" id="3.90.870.10:FF:000009">
    <property type="entry name" value="Threonylcarbamoyl-AMP synthase, putative"/>
    <property type="match status" value="1"/>
</dbReference>
<dbReference type="InterPro" id="IPR010923">
    <property type="entry name" value="T(6)A37_SUA5"/>
</dbReference>
<keyword evidence="8 13" id="KW-0548">Nucleotidyltransferase</keyword>
<feature type="binding site" evidence="14">
    <location>
        <position position="195"/>
    </location>
    <ligand>
        <name>ATP</name>
        <dbReference type="ChEBI" id="CHEBI:30616"/>
    </ligand>
</feature>
<keyword evidence="5 13" id="KW-0963">Cytoplasm</keyword>
<comment type="function">
    <text evidence="13">Required for the formation of a threonylcarbamoyl group on adenosine at position 37 (t(6)A37) in tRNAs that read codons beginning with adenine.</text>
</comment>
<gene>
    <name evidence="16" type="ORF">LVISKB_0777</name>
</gene>
<dbReference type="EMBL" id="AP012167">
    <property type="protein sequence ID" value="BAN06412.1"/>
    <property type="molecule type" value="Genomic_DNA"/>
</dbReference>
<feature type="binding site" evidence="14">
    <location>
        <position position="57"/>
    </location>
    <ligand>
        <name>ATP</name>
        <dbReference type="ChEBI" id="CHEBI:30616"/>
    </ligand>
</feature>
<keyword evidence="7 13" id="KW-0819">tRNA processing</keyword>
<dbReference type="GO" id="GO:0008033">
    <property type="term" value="P:tRNA processing"/>
    <property type="evidence" value="ECO:0007669"/>
    <property type="project" value="UniProtKB-KW"/>
</dbReference>
<dbReference type="GO" id="GO:0061710">
    <property type="term" value="F:L-threonylcarbamoyladenylate synthase"/>
    <property type="evidence" value="ECO:0007669"/>
    <property type="project" value="UniProtKB-EC"/>
</dbReference>
<dbReference type="Proteomes" id="UP000012042">
    <property type="component" value="Chromosome"/>
</dbReference>
<dbReference type="GO" id="GO:0006450">
    <property type="term" value="P:regulation of translational fidelity"/>
    <property type="evidence" value="ECO:0007669"/>
    <property type="project" value="TreeGrafter"/>
</dbReference>
<dbReference type="Pfam" id="PF01300">
    <property type="entry name" value="Sua5_yciO_yrdC"/>
    <property type="match status" value="1"/>
</dbReference>
<keyword evidence="10 13" id="KW-0067">ATP-binding</keyword>
<feature type="binding site" evidence="14">
    <location>
        <position position="117"/>
    </location>
    <ligand>
        <name>ATP</name>
        <dbReference type="ChEBI" id="CHEBI:30616"/>
    </ligand>
</feature>
<feature type="binding site" evidence="14">
    <location>
        <position position="234"/>
    </location>
    <ligand>
        <name>ATP</name>
        <dbReference type="ChEBI" id="CHEBI:30616"/>
    </ligand>
</feature>
<feature type="binding site" evidence="14">
    <location>
        <position position="181"/>
    </location>
    <ligand>
        <name>L-threonine</name>
        <dbReference type="ChEBI" id="CHEBI:57926"/>
    </ligand>
</feature>
<evidence type="ECO:0000256" key="4">
    <source>
        <dbReference type="ARBA" id="ARBA00015492"/>
    </source>
</evidence>
<proteinExistence type="inferred from homology"/>
<feature type="binding site" evidence="14">
    <location>
        <position position="143"/>
    </location>
    <ligand>
        <name>ATP</name>
        <dbReference type="ChEBI" id="CHEBI:30616"/>
    </ligand>
</feature>
<dbReference type="InterPro" id="IPR017945">
    <property type="entry name" value="DHBP_synth_RibB-like_a/b_dom"/>
</dbReference>
<evidence type="ECO:0000256" key="10">
    <source>
        <dbReference type="ARBA" id="ARBA00022840"/>
    </source>
</evidence>
<dbReference type="HOGENOM" id="CLU_031397_0_1_9"/>
<evidence type="ECO:0000256" key="13">
    <source>
        <dbReference type="PIRNR" id="PIRNR004930"/>
    </source>
</evidence>
<dbReference type="SUPFAM" id="SSF55821">
    <property type="entry name" value="YrdC/RibB"/>
    <property type="match status" value="1"/>
</dbReference>